<evidence type="ECO:0000313" key="2">
    <source>
        <dbReference type="EMBL" id="KIP62297.1"/>
    </source>
</evidence>
<keyword evidence="3" id="KW-1185">Reference proteome</keyword>
<organism evidence="2 3">
    <name type="scientific">Prevotella pectinovora</name>
    <dbReference type="NCBI Taxonomy" id="1602169"/>
    <lineage>
        <taxon>Bacteria</taxon>
        <taxon>Pseudomonadati</taxon>
        <taxon>Bacteroidota</taxon>
        <taxon>Bacteroidia</taxon>
        <taxon>Bacteroidales</taxon>
        <taxon>Prevotellaceae</taxon>
        <taxon>Prevotella</taxon>
    </lineage>
</organism>
<sequence length="210" mass="24639">MRYSLTLFFFLFFMFSHSQEYTKSFSVELDSIDNILASLPPCKDTTIIESAIHRCDELDSLNLSPDDEYTVLQKKSQLLAMLGKYVEGFLTQEKGILRLDTTDIRYLEYFAVKNKYLGNKKLSDSYYDKAIDMCGKMTGKKYKLKKVECLVGKRDLTEAKNTLRRLIKIYNDSDYKMLLKEFDSILEQAIPIDSFMENEFKKYFHMKLGE</sequence>
<dbReference type="RefSeq" id="WP_042519317.1">
    <property type="nucleotide sequence ID" value="NZ_JXQK01000055.1"/>
</dbReference>
<reference evidence="2 3" key="1">
    <citation type="submission" date="2015-01" db="EMBL/GenBank/DDBJ databases">
        <title>Comparative genomics of non-oral Prevotella species.</title>
        <authorList>
            <person name="Accetto T."/>
            <person name="Nograsek B."/>
            <person name="Avgustin G."/>
        </authorList>
    </citation>
    <scope>NUCLEOTIDE SEQUENCE [LARGE SCALE GENOMIC DNA]</scope>
    <source>
        <strain evidence="2 3">P5-119</strain>
    </source>
</reference>
<dbReference type="AlphaFoldDB" id="A0A0D0HCF3"/>
<name>A0A0D0HCF3_9BACT</name>
<comment type="caution">
    <text evidence="2">The sequence shown here is derived from an EMBL/GenBank/DDBJ whole genome shotgun (WGS) entry which is preliminary data.</text>
</comment>
<evidence type="ECO:0000256" key="1">
    <source>
        <dbReference type="SAM" id="SignalP"/>
    </source>
</evidence>
<feature type="signal peptide" evidence="1">
    <location>
        <begin position="1"/>
        <end position="18"/>
    </location>
</feature>
<gene>
    <name evidence="2" type="ORF">ST44_07370</name>
</gene>
<proteinExistence type="predicted"/>
<dbReference type="EMBL" id="JXQK01000055">
    <property type="protein sequence ID" value="KIP62297.1"/>
    <property type="molecule type" value="Genomic_DNA"/>
</dbReference>
<feature type="chain" id="PRO_5002223281" evidence="1">
    <location>
        <begin position="19"/>
        <end position="210"/>
    </location>
</feature>
<accession>A0A0D0HCF3</accession>
<dbReference type="Proteomes" id="UP000032046">
    <property type="component" value="Unassembled WGS sequence"/>
</dbReference>
<keyword evidence="1" id="KW-0732">Signal</keyword>
<dbReference type="SUPFAM" id="SSF48452">
    <property type="entry name" value="TPR-like"/>
    <property type="match status" value="1"/>
</dbReference>
<protein>
    <submittedName>
        <fullName evidence="2">Uncharacterized protein</fullName>
    </submittedName>
</protein>
<dbReference type="InterPro" id="IPR011990">
    <property type="entry name" value="TPR-like_helical_dom_sf"/>
</dbReference>
<evidence type="ECO:0000313" key="3">
    <source>
        <dbReference type="Proteomes" id="UP000032046"/>
    </source>
</evidence>